<reference evidence="3" key="1">
    <citation type="journal article" date="2015" name="Nat. Genet.">
        <title>The genome and transcriptome of the zoonotic hookworm Ancylostoma ceylanicum identify infection-specific gene families.</title>
        <authorList>
            <person name="Schwarz E.M."/>
            <person name="Hu Y."/>
            <person name="Antoshechkin I."/>
            <person name="Miller M.M."/>
            <person name="Sternberg P.W."/>
            <person name="Aroian R.V."/>
        </authorList>
    </citation>
    <scope>NUCLEOTIDE SEQUENCE</scope>
    <source>
        <strain evidence="3">HY135</strain>
    </source>
</reference>
<dbReference type="OrthoDB" id="10060112at2759"/>
<sequence>MKVNMSRNFMLTKKRTCSEKSEEVEESHLRGYTNKNVVEAHSTYCTECKICQLRGTVYMLTCEGCGEKYVGETARPLHARIDEHLRALRNPASYQKKKQFLASLNFTPHERR</sequence>
<evidence type="ECO:0000313" key="3">
    <source>
        <dbReference type="Proteomes" id="UP000024635"/>
    </source>
</evidence>
<protein>
    <recommendedName>
        <fullName evidence="1">GIY-YIG domain-containing protein</fullName>
    </recommendedName>
</protein>
<accession>A0A016WYV9</accession>
<dbReference type="InterPro" id="IPR000305">
    <property type="entry name" value="GIY-YIG_endonuc"/>
</dbReference>
<name>A0A016WYV9_9BILA</name>
<evidence type="ECO:0000313" key="2">
    <source>
        <dbReference type="EMBL" id="EYC45004.1"/>
    </source>
</evidence>
<evidence type="ECO:0000259" key="1">
    <source>
        <dbReference type="PROSITE" id="PS50164"/>
    </source>
</evidence>
<dbReference type="InterPro" id="IPR013087">
    <property type="entry name" value="Znf_C2H2_type"/>
</dbReference>
<dbReference type="PROSITE" id="PS00028">
    <property type="entry name" value="ZINC_FINGER_C2H2_1"/>
    <property type="match status" value="1"/>
</dbReference>
<dbReference type="EMBL" id="JARK01000042">
    <property type="protein sequence ID" value="EYC45004.1"/>
    <property type="molecule type" value="Genomic_DNA"/>
</dbReference>
<dbReference type="PROSITE" id="PS50164">
    <property type="entry name" value="GIY_YIG"/>
    <property type="match status" value="1"/>
</dbReference>
<keyword evidence="3" id="KW-1185">Reference proteome</keyword>
<gene>
    <name evidence="2" type="primary">Acey_s0442.g1531</name>
    <name evidence="2" type="ORF">Y032_0442g1531</name>
</gene>
<feature type="domain" description="GIY-YIG" evidence="1">
    <location>
        <begin position="53"/>
        <end position="112"/>
    </location>
</feature>
<proteinExistence type="predicted"/>
<organism evidence="2 3">
    <name type="scientific">Ancylostoma ceylanicum</name>
    <dbReference type="NCBI Taxonomy" id="53326"/>
    <lineage>
        <taxon>Eukaryota</taxon>
        <taxon>Metazoa</taxon>
        <taxon>Ecdysozoa</taxon>
        <taxon>Nematoda</taxon>
        <taxon>Chromadorea</taxon>
        <taxon>Rhabditida</taxon>
        <taxon>Rhabditina</taxon>
        <taxon>Rhabditomorpha</taxon>
        <taxon>Strongyloidea</taxon>
        <taxon>Ancylostomatidae</taxon>
        <taxon>Ancylostomatinae</taxon>
        <taxon>Ancylostoma</taxon>
    </lineage>
</organism>
<comment type="caution">
    <text evidence="2">The sequence shown here is derived from an EMBL/GenBank/DDBJ whole genome shotgun (WGS) entry which is preliminary data.</text>
</comment>
<dbReference type="AlphaFoldDB" id="A0A016WYV9"/>
<dbReference type="Proteomes" id="UP000024635">
    <property type="component" value="Unassembled WGS sequence"/>
</dbReference>